<organism evidence="1 2">
    <name type="scientific">Domibacillus aminovorans</name>
    <dbReference type="NCBI Taxonomy" id="29332"/>
    <lineage>
        <taxon>Bacteria</taxon>
        <taxon>Bacillati</taxon>
        <taxon>Bacillota</taxon>
        <taxon>Bacilli</taxon>
        <taxon>Bacillales</taxon>
        <taxon>Bacillaceae</taxon>
        <taxon>Domibacillus</taxon>
    </lineage>
</organism>
<dbReference type="AlphaFoldDB" id="A0A177L745"/>
<keyword evidence="2" id="KW-1185">Reference proteome</keyword>
<reference evidence="1 2" key="1">
    <citation type="submission" date="2016-01" db="EMBL/GenBank/DDBJ databases">
        <title>Investigation of taxonomic status of Bacillus aminovorans.</title>
        <authorList>
            <person name="Verma A."/>
            <person name="Pal Y."/>
            <person name="Krishnamurthi S."/>
        </authorList>
    </citation>
    <scope>NUCLEOTIDE SEQUENCE [LARGE SCALE GENOMIC DNA]</scope>
    <source>
        <strain evidence="1 2">DSM 1314</strain>
    </source>
</reference>
<protein>
    <submittedName>
        <fullName evidence="1">Uncharacterized protein</fullName>
    </submittedName>
</protein>
<accession>A0A177L745</accession>
<evidence type="ECO:0000313" key="1">
    <source>
        <dbReference type="EMBL" id="OAH61393.1"/>
    </source>
</evidence>
<sequence length="67" mass="7784">MEVFFIKTKKKELFDINVDVRKLAAENDKDLLLVAFSYVIIKCSNASFNHHSMSFKDGEQPSFKRDV</sequence>
<gene>
    <name evidence="1" type="ORF">AWH49_13395</name>
</gene>
<evidence type="ECO:0000313" key="2">
    <source>
        <dbReference type="Proteomes" id="UP000076935"/>
    </source>
</evidence>
<proteinExistence type="predicted"/>
<comment type="caution">
    <text evidence="1">The sequence shown here is derived from an EMBL/GenBank/DDBJ whole genome shotgun (WGS) entry which is preliminary data.</text>
</comment>
<dbReference type="EMBL" id="LQWY01000021">
    <property type="protein sequence ID" value="OAH61393.1"/>
    <property type="molecule type" value="Genomic_DNA"/>
</dbReference>
<dbReference type="Proteomes" id="UP000076935">
    <property type="component" value="Unassembled WGS sequence"/>
</dbReference>
<name>A0A177L745_9BACI</name>